<evidence type="ECO:0000313" key="3">
    <source>
        <dbReference type="Proteomes" id="UP000253551"/>
    </source>
</evidence>
<organism evidence="2 3">
    <name type="scientific">Rhizopus stolonifer</name>
    <name type="common">Rhizopus nigricans</name>
    <dbReference type="NCBI Taxonomy" id="4846"/>
    <lineage>
        <taxon>Eukaryota</taxon>
        <taxon>Fungi</taxon>
        <taxon>Fungi incertae sedis</taxon>
        <taxon>Mucoromycota</taxon>
        <taxon>Mucoromycotina</taxon>
        <taxon>Mucoromycetes</taxon>
        <taxon>Mucorales</taxon>
        <taxon>Mucorineae</taxon>
        <taxon>Rhizopodaceae</taxon>
        <taxon>Rhizopus</taxon>
    </lineage>
</organism>
<dbReference type="PROSITE" id="PS51411">
    <property type="entry name" value="PSP1_C"/>
    <property type="match status" value="1"/>
</dbReference>
<dbReference type="Proteomes" id="UP000253551">
    <property type="component" value="Unassembled WGS sequence"/>
</dbReference>
<name>A0A367KR15_RHIST</name>
<dbReference type="InterPro" id="IPR047767">
    <property type="entry name" value="PSP1-like"/>
</dbReference>
<evidence type="ECO:0000259" key="1">
    <source>
        <dbReference type="PROSITE" id="PS51411"/>
    </source>
</evidence>
<dbReference type="PANTHER" id="PTHR43830">
    <property type="entry name" value="PROTEIN PSP1"/>
    <property type="match status" value="1"/>
</dbReference>
<proteinExistence type="predicted"/>
<gene>
    <name evidence="2" type="ORF">CU098_013140</name>
</gene>
<dbReference type="AlphaFoldDB" id="A0A367KR15"/>
<keyword evidence="3" id="KW-1185">Reference proteome</keyword>
<accession>A0A367KR15</accession>
<dbReference type="OrthoDB" id="243127at2759"/>
<dbReference type="NCBIfam" id="NF041131">
    <property type="entry name" value="RicT_YaaT_fam"/>
    <property type="match status" value="1"/>
</dbReference>
<evidence type="ECO:0000313" key="2">
    <source>
        <dbReference type="EMBL" id="RCI04587.1"/>
    </source>
</evidence>
<reference evidence="2 3" key="1">
    <citation type="journal article" date="2018" name="G3 (Bethesda)">
        <title>Phylogenetic and Phylogenomic Definition of Rhizopus Species.</title>
        <authorList>
            <person name="Gryganskyi A.P."/>
            <person name="Golan J."/>
            <person name="Dolatabadi S."/>
            <person name="Mondo S."/>
            <person name="Robb S."/>
            <person name="Idnurm A."/>
            <person name="Muszewska A."/>
            <person name="Steczkiewicz K."/>
            <person name="Masonjones S."/>
            <person name="Liao H.L."/>
            <person name="Gajdeczka M.T."/>
            <person name="Anike F."/>
            <person name="Vuek A."/>
            <person name="Anishchenko I.M."/>
            <person name="Voigt K."/>
            <person name="de Hoog G.S."/>
            <person name="Smith M.E."/>
            <person name="Heitman J."/>
            <person name="Vilgalys R."/>
            <person name="Stajich J.E."/>
        </authorList>
    </citation>
    <scope>NUCLEOTIDE SEQUENCE [LARGE SCALE GENOMIC DNA]</scope>
    <source>
        <strain evidence="2 3">LSU 92-RS-03</strain>
    </source>
</reference>
<dbReference type="InterPro" id="IPR007557">
    <property type="entry name" value="PSP1_C"/>
</dbReference>
<protein>
    <recommendedName>
        <fullName evidence="1">PSP1 C-terminal domain-containing protein</fullName>
    </recommendedName>
</protein>
<sequence length="275" mass="32209">MTNETNKEVPFINSVFSGQYISLLPSPPIQIVPTRSQSISWHPLWNQGDSIWKVEGARPRSNSLVSANSALDDYFQPRKRGSLVPTDIWPLEEEEMIRRPPTPPFQEAVVVNPTMVPGSIHNLGKGLPLQEIKTSDIYQVEFKNRLNYFYAENLVIQKDDYVIVEGDRGYDLGKVTAILEKKNVQEKQIRRLFCKANQEELSNYTIKQEEEKKALAICQWKIKQRGLEMEVVDAEYQWDRRKLTFYFRATQRIDFRDLVRELFKIYKTRIWMSCA</sequence>
<feature type="domain" description="PSP1 C-terminal" evidence="1">
    <location>
        <begin position="187"/>
        <end position="275"/>
    </location>
</feature>
<dbReference type="Pfam" id="PF04468">
    <property type="entry name" value="PSP1"/>
    <property type="match status" value="1"/>
</dbReference>
<dbReference type="EMBL" id="PJQM01000638">
    <property type="protein sequence ID" value="RCI04587.1"/>
    <property type="molecule type" value="Genomic_DNA"/>
</dbReference>
<dbReference type="GO" id="GO:0005737">
    <property type="term" value="C:cytoplasm"/>
    <property type="evidence" value="ECO:0007669"/>
    <property type="project" value="TreeGrafter"/>
</dbReference>
<comment type="caution">
    <text evidence="2">The sequence shown here is derived from an EMBL/GenBank/DDBJ whole genome shotgun (WGS) entry which is preliminary data.</text>
</comment>
<dbReference type="PANTHER" id="PTHR43830:SF3">
    <property type="entry name" value="PROTEIN PSP1"/>
    <property type="match status" value="1"/>
</dbReference>